<sequence length="124" mass="13348">MSTSHVSHHLMIARGSRLSGIRRALDLGARELNCQTGKPVQEEPATRHPSATSAARRTPYFSIRAPSTGSPSPVLGVVQRSNVALAPPRTAGRRSPSPGWASVGRGRGTFKLRTRPWLEEGCAR</sequence>
<protein>
    <submittedName>
        <fullName evidence="2">Uncharacterized protein</fullName>
    </submittedName>
</protein>
<gene>
    <name evidence="2" type="ORF">BO71DRAFT_426522</name>
</gene>
<name>A0A319DKQ9_9EURO</name>
<keyword evidence="3" id="KW-1185">Reference proteome</keyword>
<evidence type="ECO:0000313" key="3">
    <source>
        <dbReference type="Proteomes" id="UP000247810"/>
    </source>
</evidence>
<evidence type="ECO:0000313" key="2">
    <source>
        <dbReference type="EMBL" id="PYH97969.1"/>
    </source>
</evidence>
<organism evidence="2 3">
    <name type="scientific">Aspergillus ellipticus CBS 707.79</name>
    <dbReference type="NCBI Taxonomy" id="1448320"/>
    <lineage>
        <taxon>Eukaryota</taxon>
        <taxon>Fungi</taxon>
        <taxon>Dikarya</taxon>
        <taxon>Ascomycota</taxon>
        <taxon>Pezizomycotina</taxon>
        <taxon>Eurotiomycetes</taxon>
        <taxon>Eurotiomycetidae</taxon>
        <taxon>Eurotiales</taxon>
        <taxon>Aspergillaceae</taxon>
        <taxon>Aspergillus</taxon>
        <taxon>Aspergillus subgen. Circumdati</taxon>
    </lineage>
</organism>
<reference evidence="2 3" key="1">
    <citation type="submission" date="2018-02" db="EMBL/GenBank/DDBJ databases">
        <title>The genomes of Aspergillus section Nigri reveals drivers in fungal speciation.</title>
        <authorList>
            <consortium name="DOE Joint Genome Institute"/>
            <person name="Vesth T.C."/>
            <person name="Nybo J."/>
            <person name="Theobald S."/>
            <person name="Brandl J."/>
            <person name="Frisvad J.C."/>
            <person name="Nielsen K.F."/>
            <person name="Lyhne E.K."/>
            <person name="Kogle M.E."/>
            <person name="Kuo A."/>
            <person name="Riley R."/>
            <person name="Clum A."/>
            <person name="Nolan M."/>
            <person name="Lipzen A."/>
            <person name="Salamov A."/>
            <person name="Henrissat B."/>
            <person name="Wiebenga A."/>
            <person name="De vries R.P."/>
            <person name="Grigoriev I.V."/>
            <person name="Mortensen U.H."/>
            <person name="Andersen M.R."/>
            <person name="Baker S.E."/>
        </authorList>
    </citation>
    <scope>NUCLEOTIDE SEQUENCE [LARGE SCALE GENOMIC DNA]</scope>
    <source>
        <strain evidence="2 3">CBS 707.79</strain>
    </source>
</reference>
<dbReference type="VEuPathDB" id="FungiDB:BO71DRAFT_426522"/>
<dbReference type="EMBL" id="KZ825816">
    <property type="protein sequence ID" value="PYH97969.1"/>
    <property type="molecule type" value="Genomic_DNA"/>
</dbReference>
<accession>A0A319DKQ9</accession>
<feature type="region of interest" description="Disordered" evidence="1">
    <location>
        <begin position="36"/>
        <end position="107"/>
    </location>
</feature>
<dbReference type="Proteomes" id="UP000247810">
    <property type="component" value="Unassembled WGS sequence"/>
</dbReference>
<dbReference type="OrthoDB" id="10579589at2759"/>
<dbReference type="AlphaFoldDB" id="A0A319DKQ9"/>
<evidence type="ECO:0000256" key="1">
    <source>
        <dbReference type="SAM" id="MobiDB-lite"/>
    </source>
</evidence>
<proteinExistence type="predicted"/>